<dbReference type="InterPro" id="IPR036937">
    <property type="entry name" value="Adhesion_dom_fimbrial_sf"/>
</dbReference>
<feature type="chain" id="PRO_5019395649" description="Fimbrial-type adhesion domain-containing protein" evidence="1">
    <location>
        <begin position="41"/>
        <end position="436"/>
    </location>
</feature>
<dbReference type="Proteomes" id="UP000289465">
    <property type="component" value="Unassembled WGS sequence"/>
</dbReference>
<organism evidence="3 4">
    <name type="scientific">Achromobacter veterisilvae</name>
    <dbReference type="NCBI Taxonomy" id="2069367"/>
    <lineage>
        <taxon>Bacteria</taxon>
        <taxon>Pseudomonadati</taxon>
        <taxon>Pseudomonadota</taxon>
        <taxon>Betaproteobacteria</taxon>
        <taxon>Burkholderiales</taxon>
        <taxon>Alcaligenaceae</taxon>
        <taxon>Achromobacter</taxon>
    </lineage>
</organism>
<protein>
    <recommendedName>
        <fullName evidence="2">Fimbrial-type adhesion domain-containing protein</fullName>
    </recommendedName>
</protein>
<accession>A0A446D1Q5</accession>
<name>A0A446D1Q5_9BURK</name>
<dbReference type="Pfam" id="PF00419">
    <property type="entry name" value="Fimbrial"/>
    <property type="match status" value="1"/>
</dbReference>
<feature type="signal peptide" evidence="1">
    <location>
        <begin position="1"/>
        <end position="40"/>
    </location>
</feature>
<dbReference type="RefSeq" id="WP_165360360.1">
    <property type="nucleotide sequence ID" value="NZ_UFQC01000082.1"/>
</dbReference>
<evidence type="ECO:0000256" key="1">
    <source>
        <dbReference type="SAM" id="SignalP"/>
    </source>
</evidence>
<dbReference type="GO" id="GO:0007155">
    <property type="term" value="P:cell adhesion"/>
    <property type="evidence" value="ECO:0007669"/>
    <property type="project" value="InterPro"/>
</dbReference>
<sequence>MIHGKKGFGLRKRGRGARLNTILGGVALTAGLLPATPAHAAYASCTITSTAGMFSSVSFWNLPASPTFTKGAVLATHDMRLNITINQLRSVGKQAPNPGGTGLRSDRIFITEPSWGNVPWDTATRSSLLNYYPKLGGRFIVTGITTSNLDPDVDTGVQFPVMLEPNKYTGGFRFFVAHKDNDDKVKRITATLTITGRYEIVLQNPDGYVSSYLTQDALRLNQGPLINVFLGSFPDNTTNDGESGIDCFTPTYMANNNLGNLESVQLPSNYPTCQFDTNSLNQTVNLLGVNASRVVAAGRPREEGTENEATFSLIANNCAAGATFSMYFSDPQGTGAQVNYLKPERGNVGIRLYRDADVSSGTPASQNPIVYLPQPVGSSLPSPTATNPIKYGNASAPKNASYNMKFTAQYVRLPDTPPVAEAGSVKAKATVTIVYP</sequence>
<dbReference type="InterPro" id="IPR000259">
    <property type="entry name" value="Adhesion_dom_fimbrial"/>
</dbReference>
<dbReference type="GO" id="GO:0009289">
    <property type="term" value="C:pilus"/>
    <property type="evidence" value="ECO:0007669"/>
    <property type="project" value="InterPro"/>
</dbReference>
<evidence type="ECO:0000313" key="3">
    <source>
        <dbReference type="EMBL" id="SSW74005.1"/>
    </source>
</evidence>
<feature type="domain" description="Fimbrial-type adhesion" evidence="2">
    <location>
        <begin position="270"/>
        <end position="435"/>
    </location>
</feature>
<dbReference type="InterPro" id="IPR008966">
    <property type="entry name" value="Adhesion_dom_sf"/>
</dbReference>
<dbReference type="Gene3D" id="2.60.40.1090">
    <property type="entry name" value="Fimbrial-type adhesion domain"/>
    <property type="match status" value="1"/>
</dbReference>
<gene>
    <name evidence="3" type="ORF">AVE30378_06354</name>
</gene>
<dbReference type="SUPFAM" id="SSF49401">
    <property type="entry name" value="Bacterial adhesins"/>
    <property type="match status" value="1"/>
</dbReference>
<dbReference type="AlphaFoldDB" id="A0A446D1Q5"/>
<keyword evidence="1" id="KW-0732">Signal</keyword>
<reference evidence="3 4" key="1">
    <citation type="submission" date="2018-07" db="EMBL/GenBank/DDBJ databases">
        <authorList>
            <person name="Peeters C."/>
        </authorList>
    </citation>
    <scope>NUCLEOTIDE SEQUENCE [LARGE SCALE GENOMIC DNA]</scope>
    <source>
        <strain evidence="3 4">LMG 30378</strain>
    </source>
</reference>
<dbReference type="EMBL" id="UFQC01000082">
    <property type="protein sequence ID" value="SSW74005.1"/>
    <property type="molecule type" value="Genomic_DNA"/>
</dbReference>
<evidence type="ECO:0000313" key="4">
    <source>
        <dbReference type="Proteomes" id="UP000289465"/>
    </source>
</evidence>
<evidence type="ECO:0000259" key="2">
    <source>
        <dbReference type="Pfam" id="PF00419"/>
    </source>
</evidence>
<proteinExistence type="predicted"/>